<evidence type="ECO:0000313" key="10">
    <source>
        <dbReference type="Proteomes" id="UP001153712"/>
    </source>
</evidence>
<name>A0A9P0DWD5_PHYSR</name>
<dbReference type="GO" id="GO:0006869">
    <property type="term" value="P:lipid transport"/>
    <property type="evidence" value="ECO:0007669"/>
    <property type="project" value="UniProtKB-KW"/>
</dbReference>
<evidence type="ECO:0000256" key="2">
    <source>
        <dbReference type="ARBA" id="ARBA00022448"/>
    </source>
</evidence>
<feature type="domain" description="Intermembrane lipid transfer protein VPS13-like C-terminal" evidence="8">
    <location>
        <begin position="3127"/>
        <end position="3236"/>
    </location>
</feature>
<dbReference type="InterPro" id="IPR026847">
    <property type="entry name" value="VPS13"/>
</dbReference>
<evidence type="ECO:0000256" key="4">
    <source>
        <dbReference type="SAM" id="MobiDB-lite"/>
    </source>
</evidence>
<dbReference type="GO" id="GO:0045053">
    <property type="term" value="P:protein retention in Golgi apparatus"/>
    <property type="evidence" value="ECO:0007669"/>
    <property type="project" value="TreeGrafter"/>
</dbReference>
<dbReference type="PANTHER" id="PTHR16166">
    <property type="entry name" value="VACUOLAR PROTEIN SORTING-ASSOCIATED PROTEIN VPS13"/>
    <property type="match status" value="1"/>
</dbReference>
<feature type="domain" description="VPS13-like middle region" evidence="6">
    <location>
        <begin position="1012"/>
        <end position="1741"/>
    </location>
</feature>
<proteinExistence type="inferred from homology"/>
<comment type="similarity">
    <text evidence="1">Belongs to the VPS13 family.</text>
</comment>
<evidence type="ECO:0000313" key="9">
    <source>
        <dbReference type="EMBL" id="CAH1186159.1"/>
    </source>
</evidence>
<evidence type="ECO:0000259" key="6">
    <source>
        <dbReference type="Pfam" id="PF25033"/>
    </source>
</evidence>
<evidence type="ECO:0008006" key="11">
    <source>
        <dbReference type="Google" id="ProtNLM"/>
    </source>
</evidence>
<sequence>MLEGTVARLLNQLLGKYVVDLDTENLNVGIFSGQVQLTDLKLKPEALYELNLPIEVRAGTIGKIWLKIPWAALYNQPITINIEDIHVVAVPIVRNSKYDPERNKKLVRAAKKKILADLKDGDILGGPASFSERLISNVLSFFQLNITNVHIRYEDDRSLTGPIAAGLCVGSITAESTNSKWRPMKYDRNAETCYYILKLEAFSVYWNDKATLKTWDLPSEYYQWRNTMAASLQNYSINDQDFNFVVNPMSSKIKMVLEKSHNSDRVSKIHTEVVMQDCNVQLSKNQYDSVLATVDSMERMLISWQYLQHRPAQKIAENQKIWWRYASYASLEQRVKPYTWSRIRRVRQHYKEYLETYKQILLNPNDTELKLDLQKFEDNLSILNIVLARQQARLTVKERSISEKSFWSMLPSPERTLLCDKIGYSDNKEGEHTCNFRLGILSVTLTSDSREIFVLTMTQTVLNLKPNFGDGTYRASLKIEGLIVEGATNEDHLIPIVSSEHLSDSPAYFLKIDLEKLSAIGACKFKLNVVMDSVECIYNKPSIEELETFLTTEKNPAVSLFNNMLDKPGKITKLIKEKLLEGWEINANVKIPYIVIPEVSSYLKAEYLLVLDFGRYSLRTELCPNRHAADNATQMELEEQSYTKLNVKCTDFQILFCDNSDNWKDARRENCSEMHVVPKTCFTSICAISAVDLKSIPSYKFNIAFQSLKLNISERKTLLLLKYFNIDQIKINITRDNKGAKAFVKDKITGCISSKRLRIIQNKIRILSSYTKYRRYKVDDYRTEIIQRNKSISRHCYGDMNEAWARCVDLPGLEDNVSPNNNVNVLYGFFINEFSITFSRSSDSTDRQYLLLRLSVLTMDVALMTYGPAYQLSLNSILLTDKLHVAPNGQYLDLAFSPVGNNQNVLTVLFRKVGASCPDFWSHFHGVETSLVANLGTVNLVLHQEAVRTILQYSKYISNKIKSQTSPFLKNVLLKTVDKIRNVLHGKTETPVPPGSIKFSHSARLGDLVVTVCDSDFDIVKMELSGLEVDFLFRTNERFIFRSFLSNVTVEHLSDGTLHSKVLYTDEDKVFDVKYVRNSTNLNYNNDISPNTDETFIDGSFKFQLGRIHCTFLYKLIVQLQRFFANLEILPLIEKVVVKFNNALVDVTKTLKNNTRINFSINVSGPVILFPQKSSSPNVLVIDTGQLKVENFFKDYHQEVTENILVKLNDATASRGVMTLTAMLEMQETLIEPLSLNMDIKRFTNMKSSQTTWDIDSIIDGIQITLGQRDLIVIMSIYTDNIGEGKLLDIFPAQIKSPTDYLCTDETVRNLEAFFCEPKQKIVVAKCTVEEIKVTLFFDSGELLSSPVRDLNHGLCKLEINDIDVSVLIYNDKSLDGKLSVDAMRIEEIGPEAHALDKIILQSPADDAKNNNCQVVTVNKPPIVDINFHCNKTGDKSVDVIIGKLCLNLSVPFSEKLALFIIECHPKDAVDDGIVNPCYEAETFHTVSERPSPTSLTLSVRVNKPEIVFLVETASNKKRYFVTKSEILVDYSRHANRLNIIMSLSGLHSLFYDLNEYSEEPYVILRQCDVELCKSFSSEVGEKITLAVSSIYLNLCSEVVHSFNDVLNDVVEHFRVPDVPHVPNTVTTEIENLWEPKKLPDSAQSRSNFDDARTDEAVFVHEILLVPKFDVVVVFELERIKVFLVKSTVELTLYDWSSMLNCTCELTLQANYFNESVQSWEPFVEPVVVDEREYKPWEVVVKVFRDGAAPALDGAGRKIDADAAKKRGKNASVTTTEDEDSGEDMMYLEPSNHSYNGNDRRVKTSLSTFLDDSDSENEDGAMERLAAAISDLFTGDWNEYEESDCDRSSDEEDDLDELQKPKQRSDVACDKAYYVLLDAKETFNVTVTPTLIHVLNELVAQYSSKIISVTSDRKSIAVSNDVGPRSAVELYEKISGEENKLLCIKKFENDDSAPGSPCKYNSYVPEYSDGNYDDKDSFTDENREFDSAYDFESLASLQFPDETTPQLYERINKNFMKIIVPNFQTVQTNCSKKNWEKLIRLNSVDSNQVYHLAAKHVIGKFGRKIVVSSPLQIKNETCYALSLLYQPSILQQLNQEPLGDITNPFETTMRITVVEPQEEYNVPLHIAYHCKLFIQPAQEEGRYVSDSGIWWKDMATEMDSTHLVVCTPKPDTDAEIFCMLAMLKRNVEGGNIHHLNTPNYVVRLLPPLVISNFLPHCLEVSSASLKRAIKIEPGEKCDVYSLDSTEDQKLTIKLREDSSTWTGCLNFTRHLDEKIISLSADSKEVGNLAVNVKIDRETGCNLFFYAPYWIVNKTGLPLQIKASVSNTLYNCLSEDILLFTYKRHGKQTLNVKVYDSNWSNEFGLECVGTTGLIVCKDVERKKKYMFFLNSRLSTVCPRLTKIVTILPGFLITNNTDKALRFMEKNEKTDLWIDLQPFQTVIFWPETSSMEMYVKRRDGKAASHSFFISTHHRTVLRVDKGSAITVELTGGVNDSFKITFNEYKPGDAPVLIKNYCSDLFLKIQQRDLSPVTLLNPNHSLLYTWDDPTAPRQLVWNVYNNKGAGFSIDITKDGYGEQKIRLHSVEASYASSSSDDDDSDSSEASPRSLANKTRKHKLLIYWSCYREGLQRTILFTQHSTTHNSAIGQFVEKCHLEGLFALSGVGLSIFTSESDAKEHVYAAVSDTPAVWEVNVGRKWKTLTLELASWVEDKYRLHYKKCQLKDYIHIDFEKMYMLKPFFAELRRSYNPAVYFQFRRSAHHAYYDLRFQYVQIDNKQSNNVIFYPLYSRGLKENGPFLEVAVAKTRSLDVDFYRYVKFDVKNFFLHVEDDVVLKMADLARKSKRFKEEVLGVYVREVKSIHKSITARNNETIRCAKSPIEHLSSTSFGIQLNISNRTPMSFTADGRPFCKLLDYLFPYNMSPYMPMEGVHHKISPVLHVDLNTTLPNAMRNLFDQICTQFLQQYYSHVLGLQVLVNSFAIQPTIEIDGAERDKTADVLLYASRCLLGHVDMSPAAVEACVVDIFANQNIENIQRIRRHGSYHKSEIVPKTVTISSRNFVTGVPNALGQLIVTNQNAGLNCDGEMFFRTTGKALQSLITRHPDDKSDSVEVAKEALRRASILGEPIRMHLRLTRYKNKHLGLRPLSVHDSIGQYLMETIGNSRYANDTYWTHAALDKIGKSIIIVTLEHIIRVNKCRLWGPWEIEWAVELDDIIAIPKIHGTDLVLNLRQNESTTGKLQQIKIDGQKEMLVWLDEKIEQAIFLSMEEKSWVSIDN</sequence>
<dbReference type="Pfam" id="PF12624">
    <property type="entry name" value="VPS13_N"/>
    <property type="match status" value="1"/>
</dbReference>
<accession>A0A9P0DWD5</accession>
<evidence type="ECO:0000256" key="1">
    <source>
        <dbReference type="ARBA" id="ARBA00006545"/>
    </source>
</evidence>
<reference evidence="9" key="1">
    <citation type="submission" date="2022-01" db="EMBL/GenBank/DDBJ databases">
        <authorList>
            <person name="King R."/>
        </authorList>
    </citation>
    <scope>NUCLEOTIDE SEQUENCE</scope>
</reference>
<gene>
    <name evidence="9" type="ORF">PHYEVI_LOCUS9307</name>
</gene>
<dbReference type="PANTHER" id="PTHR16166:SF93">
    <property type="entry name" value="INTERMEMBRANE LIPID TRANSFER PROTEIN VPS13"/>
    <property type="match status" value="1"/>
</dbReference>
<feature type="compositionally biased region" description="Acidic residues" evidence="4">
    <location>
        <begin position="1840"/>
        <end position="1856"/>
    </location>
</feature>
<feature type="domain" description="Vacuolar protein sorting-associated protein 13 VPS13 adaptor binding" evidence="7">
    <location>
        <begin position="2106"/>
        <end position="2548"/>
    </location>
</feature>
<evidence type="ECO:0000259" key="8">
    <source>
        <dbReference type="Pfam" id="PF25037"/>
    </source>
</evidence>
<protein>
    <recommendedName>
        <fullName evidence="11">Vacuolar protein sorting-associated protein 13A</fullName>
    </recommendedName>
</protein>
<feature type="region of interest" description="Disordered" evidence="4">
    <location>
        <begin position="1768"/>
        <end position="1799"/>
    </location>
</feature>
<keyword evidence="2" id="KW-0813">Transport</keyword>
<keyword evidence="10" id="KW-1185">Reference proteome</keyword>
<dbReference type="Pfam" id="PF25037">
    <property type="entry name" value="VPS13_C"/>
    <property type="match status" value="1"/>
</dbReference>
<dbReference type="InterPro" id="IPR026854">
    <property type="entry name" value="VPS13_N"/>
</dbReference>
<evidence type="ECO:0000259" key="5">
    <source>
        <dbReference type="Pfam" id="PF12624"/>
    </source>
</evidence>
<keyword evidence="3" id="KW-0445">Lipid transport</keyword>
<dbReference type="Proteomes" id="UP001153712">
    <property type="component" value="Chromosome 6"/>
</dbReference>
<feature type="region of interest" description="Disordered" evidence="4">
    <location>
        <begin position="1840"/>
        <end position="1862"/>
    </location>
</feature>
<dbReference type="Pfam" id="PF25033">
    <property type="entry name" value="VPS13_M"/>
    <property type="match status" value="1"/>
</dbReference>
<evidence type="ECO:0000259" key="7">
    <source>
        <dbReference type="Pfam" id="PF25036"/>
    </source>
</evidence>
<feature type="domain" description="Chorein N-terminal" evidence="5">
    <location>
        <begin position="1"/>
        <end position="404"/>
    </location>
</feature>
<dbReference type="InterPro" id="IPR009543">
    <property type="entry name" value="VPS13_VAB"/>
</dbReference>
<dbReference type="EMBL" id="OU900099">
    <property type="protein sequence ID" value="CAH1186159.1"/>
    <property type="molecule type" value="Genomic_DNA"/>
</dbReference>
<evidence type="ECO:0000256" key="3">
    <source>
        <dbReference type="ARBA" id="ARBA00023055"/>
    </source>
</evidence>
<dbReference type="Pfam" id="PF25036">
    <property type="entry name" value="VPS13_VAB"/>
    <property type="match status" value="1"/>
</dbReference>
<dbReference type="InterPro" id="IPR056747">
    <property type="entry name" value="VPS13-like_M"/>
</dbReference>
<dbReference type="GO" id="GO:0006623">
    <property type="term" value="P:protein targeting to vacuole"/>
    <property type="evidence" value="ECO:0007669"/>
    <property type="project" value="TreeGrafter"/>
</dbReference>
<dbReference type="OrthoDB" id="428159at2759"/>
<organism evidence="9 10">
    <name type="scientific">Phyllotreta striolata</name>
    <name type="common">Striped flea beetle</name>
    <name type="synonym">Crioceris striolata</name>
    <dbReference type="NCBI Taxonomy" id="444603"/>
    <lineage>
        <taxon>Eukaryota</taxon>
        <taxon>Metazoa</taxon>
        <taxon>Ecdysozoa</taxon>
        <taxon>Arthropoda</taxon>
        <taxon>Hexapoda</taxon>
        <taxon>Insecta</taxon>
        <taxon>Pterygota</taxon>
        <taxon>Neoptera</taxon>
        <taxon>Endopterygota</taxon>
        <taxon>Coleoptera</taxon>
        <taxon>Polyphaga</taxon>
        <taxon>Cucujiformia</taxon>
        <taxon>Chrysomeloidea</taxon>
        <taxon>Chrysomelidae</taxon>
        <taxon>Galerucinae</taxon>
        <taxon>Alticini</taxon>
        <taxon>Phyllotreta</taxon>
    </lineage>
</organism>
<dbReference type="InterPro" id="IPR056748">
    <property type="entry name" value="VPS13-like_C"/>
</dbReference>